<sequence>MDYPEPLIVPPLSLPHQQTFIILHGRGSSASLFGPPLLDTPLSLKVSSSPSSKRSPPPGVQSLATAFPHARFVFPSAPRRRAAVYKRTLTHQWFDNWDLDPPTIKREELQNPGLRETTAYLHQLLRAEIESVPGGVKNIFLGGLSQGCAASLIALLLWDGDPLGAFVGMCGWLPYAYRLSGLIQAGTEEKGADAFDPFQRDEDEEDESQDEAIVPERPIDEAVTWLREQIDQECGNRITRKQIGPDMTPVFLGHGVLDDKVGVVLGRMTRNTLTKLGLQVTWGEYEDLGHWYSKEMLRDLTDFLYVKSLGDTQE</sequence>
<comment type="similarity">
    <text evidence="1">Belongs to the AB hydrolase superfamily. AB hydrolase 2 family.</text>
</comment>
<dbReference type="Proteomes" id="UP001480595">
    <property type="component" value="Unassembled WGS sequence"/>
</dbReference>
<dbReference type="RefSeq" id="XP_066720783.1">
    <property type="nucleotide sequence ID" value="XM_066852642.1"/>
</dbReference>
<keyword evidence="4" id="KW-1185">Reference proteome</keyword>
<accession>A0ABR1WSY1</accession>
<dbReference type="Gene3D" id="3.40.50.1820">
    <property type="entry name" value="alpha/beta hydrolase"/>
    <property type="match status" value="1"/>
</dbReference>
<organism evidence="3 4">
    <name type="scientific">Apiospora phragmitis</name>
    <dbReference type="NCBI Taxonomy" id="2905665"/>
    <lineage>
        <taxon>Eukaryota</taxon>
        <taxon>Fungi</taxon>
        <taxon>Dikarya</taxon>
        <taxon>Ascomycota</taxon>
        <taxon>Pezizomycotina</taxon>
        <taxon>Sordariomycetes</taxon>
        <taxon>Xylariomycetidae</taxon>
        <taxon>Amphisphaeriales</taxon>
        <taxon>Apiosporaceae</taxon>
        <taxon>Apiospora</taxon>
    </lineage>
</organism>
<evidence type="ECO:0000256" key="1">
    <source>
        <dbReference type="ARBA" id="ARBA00006499"/>
    </source>
</evidence>
<gene>
    <name evidence="3" type="ORF">PG994_001233</name>
</gene>
<evidence type="ECO:0000313" key="3">
    <source>
        <dbReference type="EMBL" id="KAK8086259.1"/>
    </source>
</evidence>
<dbReference type="PANTHER" id="PTHR10655">
    <property type="entry name" value="LYSOPHOSPHOLIPASE-RELATED"/>
    <property type="match status" value="1"/>
</dbReference>
<dbReference type="InterPro" id="IPR050565">
    <property type="entry name" value="LYPA1-2/EST-like"/>
</dbReference>
<proteinExistence type="inferred from homology"/>
<comment type="caution">
    <text evidence="3">The sequence shown here is derived from an EMBL/GenBank/DDBJ whole genome shotgun (WGS) entry which is preliminary data.</text>
</comment>
<dbReference type="SUPFAM" id="SSF53474">
    <property type="entry name" value="alpha/beta-Hydrolases"/>
    <property type="match status" value="1"/>
</dbReference>
<dbReference type="EMBL" id="JAQQWL010000002">
    <property type="protein sequence ID" value="KAK8086259.1"/>
    <property type="molecule type" value="Genomic_DNA"/>
</dbReference>
<reference evidence="3 4" key="1">
    <citation type="submission" date="2023-01" db="EMBL/GenBank/DDBJ databases">
        <title>Analysis of 21 Apiospora genomes using comparative genomics revels a genus with tremendous synthesis potential of carbohydrate active enzymes and secondary metabolites.</title>
        <authorList>
            <person name="Sorensen T."/>
        </authorList>
    </citation>
    <scope>NUCLEOTIDE SEQUENCE [LARGE SCALE GENOMIC DNA]</scope>
    <source>
        <strain evidence="3 4">CBS 135458</strain>
    </source>
</reference>
<protein>
    <recommendedName>
        <fullName evidence="2">Phospholipase/carboxylesterase/thioesterase domain-containing protein</fullName>
    </recommendedName>
</protein>
<dbReference type="InterPro" id="IPR029058">
    <property type="entry name" value="AB_hydrolase_fold"/>
</dbReference>
<evidence type="ECO:0000259" key="2">
    <source>
        <dbReference type="Pfam" id="PF02230"/>
    </source>
</evidence>
<feature type="domain" description="Phospholipase/carboxylesterase/thioesterase" evidence="2">
    <location>
        <begin position="63"/>
        <end position="179"/>
    </location>
</feature>
<dbReference type="Pfam" id="PF02230">
    <property type="entry name" value="Abhydrolase_2"/>
    <property type="match status" value="2"/>
</dbReference>
<name>A0ABR1WSY1_9PEZI</name>
<dbReference type="GeneID" id="92085705"/>
<evidence type="ECO:0000313" key="4">
    <source>
        <dbReference type="Proteomes" id="UP001480595"/>
    </source>
</evidence>
<feature type="domain" description="Phospholipase/carboxylesterase/thioesterase" evidence="2">
    <location>
        <begin position="247"/>
        <end position="306"/>
    </location>
</feature>
<dbReference type="PANTHER" id="PTHR10655:SF64">
    <property type="entry name" value="PHOSPHOLIPASE_CARBOXYLESTERASE_THIOESTERASE DOMAIN-CONTAINING PROTEIN"/>
    <property type="match status" value="1"/>
</dbReference>
<dbReference type="InterPro" id="IPR003140">
    <property type="entry name" value="PLipase/COase/thioEstase"/>
</dbReference>